<gene>
    <name evidence="6" type="ORF">Z043_117149</name>
</gene>
<feature type="domain" description="MAM" evidence="5">
    <location>
        <begin position="208"/>
        <end position="252"/>
    </location>
</feature>
<name>A0A0P7YDV5_SCLFO</name>
<proteinExistence type="predicted"/>
<dbReference type="InterPro" id="IPR000998">
    <property type="entry name" value="MAM_dom"/>
</dbReference>
<accession>A0A0P7YDV5</accession>
<dbReference type="InterPro" id="IPR013320">
    <property type="entry name" value="ConA-like_dom_sf"/>
</dbReference>
<keyword evidence="1 2" id="KW-1015">Disulfide bond</keyword>
<evidence type="ECO:0000313" key="6">
    <source>
        <dbReference type="EMBL" id="KPP64496.1"/>
    </source>
</evidence>
<reference evidence="6 7" key="1">
    <citation type="submission" date="2015-08" db="EMBL/GenBank/DDBJ databases">
        <title>The genome of the Asian arowana (Scleropages formosus).</title>
        <authorList>
            <person name="Tan M.H."/>
            <person name="Gan H.M."/>
            <person name="Croft L.J."/>
            <person name="Austin C.M."/>
        </authorList>
    </citation>
    <scope>NUCLEOTIDE SEQUENCE [LARGE SCALE GENOMIC DNA]</scope>
    <source>
        <strain evidence="6">Aro1</strain>
    </source>
</reference>
<sequence>MRPLSCLLLGFLSFLAVLPWGSASTGGWSPCLRFMEISTIGGSGDGHKCAEGDFQCASQECIPQASVCDYHGDCSNGIDEEFCGGMMHVEGSDPSLFSEAKLELILHKPTAIGCRIRFWYHLHDGTGISSEVSLQEVSQSSPVELWRVKKGQTSGWENATVHIGNRPAASRLLFSVKPTFIGEQDVALDDVQLLDCSEKDVPPSSSRLSCSFEEDTCAWFPDEQAPDRWSRADGKNPQGGPGHDHTTGSGTWCWFAAQERV</sequence>
<dbReference type="Pfam" id="PF00057">
    <property type="entry name" value="Ldl_recept_a"/>
    <property type="match status" value="1"/>
</dbReference>
<dbReference type="InterPro" id="IPR023415">
    <property type="entry name" value="LDLR_class-A_CS"/>
</dbReference>
<dbReference type="GO" id="GO:0016020">
    <property type="term" value="C:membrane"/>
    <property type="evidence" value="ECO:0007669"/>
    <property type="project" value="InterPro"/>
</dbReference>
<dbReference type="SUPFAM" id="SSF49899">
    <property type="entry name" value="Concanavalin A-like lectins/glucanases"/>
    <property type="match status" value="2"/>
</dbReference>
<dbReference type="Gene3D" id="2.60.120.200">
    <property type="match status" value="2"/>
</dbReference>
<dbReference type="AlphaFoldDB" id="A0A0P7YDV5"/>
<dbReference type="SMART" id="SM00192">
    <property type="entry name" value="LDLa"/>
    <property type="match status" value="1"/>
</dbReference>
<dbReference type="InterPro" id="IPR002172">
    <property type="entry name" value="LDrepeatLR_classA_rpt"/>
</dbReference>
<dbReference type="PROSITE" id="PS50060">
    <property type="entry name" value="MAM_2"/>
    <property type="match status" value="2"/>
</dbReference>
<feature type="chain" id="PRO_5006146185" description="MAM domain-containing protein" evidence="4">
    <location>
        <begin position="24"/>
        <end position="261"/>
    </location>
</feature>
<protein>
    <recommendedName>
        <fullName evidence="5">MAM domain-containing protein</fullName>
    </recommendedName>
</protein>
<dbReference type="Proteomes" id="UP000034805">
    <property type="component" value="Unassembled WGS sequence"/>
</dbReference>
<evidence type="ECO:0000256" key="1">
    <source>
        <dbReference type="ARBA" id="ARBA00023157"/>
    </source>
</evidence>
<evidence type="ECO:0000313" key="7">
    <source>
        <dbReference type="Proteomes" id="UP000034805"/>
    </source>
</evidence>
<dbReference type="PANTHER" id="PTHR23282">
    <property type="entry name" value="APICAL ENDOSOMAL GLYCOPROTEIN PRECURSOR"/>
    <property type="match status" value="1"/>
</dbReference>
<evidence type="ECO:0000256" key="4">
    <source>
        <dbReference type="SAM" id="SignalP"/>
    </source>
</evidence>
<feature type="disulfide bond" evidence="2">
    <location>
        <begin position="49"/>
        <end position="61"/>
    </location>
</feature>
<dbReference type="Pfam" id="PF00629">
    <property type="entry name" value="MAM"/>
    <property type="match status" value="1"/>
</dbReference>
<evidence type="ECO:0000259" key="5">
    <source>
        <dbReference type="PROSITE" id="PS50060"/>
    </source>
</evidence>
<dbReference type="PANTHER" id="PTHR23282:SF101">
    <property type="entry name" value="MAM DOMAIN-CONTAINING PROTEIN"/>
    <property type="match status" value="1"/>
</dbReference>
<feature type="disulfide bond" evidence="2">
    <location>
        <begin position="56"/>
        <end position="74"/>
    </location>
</feature>
<dbReference type="PROSITE" id="PS50068">
    <property type="entry name" value="LDLRA_2"/>
    <property type="match status" value="1"/>
</dbReference>
<dbReference type="CDD" id="cd00112">
    <property type="entry name" value="LDLa"/>
    <property type="match status" value="1"/>
</dbReference>
<evidence type="ECO:0000256" key="3">
    <source>
        <dbReference type="SAM" id="MobiDB-lite"/>
    </source>
</evidence>
<feature type="disulfide bond" evidence="2">
    <location>
        <begin position="68"/>
        <end position="83"/>
    </location>
</feature>
<dbReference type="InterPro" id="IPR051560">
    <property type="entry name" value="MAM_domain-containing"/>
</dbReference>
<dbReference type="EMBL" id="JARO02006996">
    <property type="protein sequence ID" value="KPP64496.1"/>
    <property type="molecule type" value="Genomic_DNA"/>
</dbReference>
<feature type="domain" description="MAM" evidence="5">
    <location>
        <begin position="73"/>
        <end position="198"/>
    </location>
</feature>
<organism evidence="6 7">
    <name type="scientific">Scleropages formosus</name>
    <name type="common">Asian bonytongue</name>
    <name type="synonym">Osteoglossum formosum</name>
    <dbReference type="NCBI Taxonomy" id="113540"/>
    <lineage>
        <taxon>Eukaryota</taxon>
        <taxon>Metazoa</taxon>
        <taxon>Chordata</taxon>
        <taxon>Craniata</taxon>
        <taxon>Vertebrata</taxon>
        <taxon>Euteleostomi</taxon>
        <taxon>Actinopterygii</taxon>
        <taxon>Neopterygii</taxon>
        <taxon>Teleostei</taxon>
        <taxon>Osteoglossocephala</taxon>
        <taxon>Osteoglossomorpha</taxon>
        <taxon>Osteoglossiformes</taxon>
        <taxon>Osteoglossidae</taxon>
        <taxon>Scleropages</taxon>
    </lineage>
</organism>
<evidence type="ECO:0000256" key="2">
    <source>
        <dbReference type="PROSITE-ProRule" id="PRU00124"/>
    </source>
</evidence>
<feature type="signal peptide" evidence="4">
    <location>
        <begin position="1"/>
        <end position="23"/>
    </location>
</feature>
<feature type="region of interest" description="Disordered" evidence="3">
    <location>
        <begin position="223"/>
        <end position="250"/>
    </location>
</feature>
<dbReference type="PROSITE" id="PS01209">
    <property type="entry name" value="LDLRA_1"/>
    <property type="match status" value="1"/>
</dbReference>
<comment type="caution">
    <text evidence="6">The sequence shown here is derived from an EMBL/GenBank/DDBJ whole genome shotgun (WGS) entry which is preliminary data.</text>
</comment>
<feature type="compositionally biased region" description="Basic and acidic residues" evidence="3">
    <location>
        <begin position="225"/>
        <end position="234"/>
    </location>
</feature>
<keyword evidence="4" id="KW-0732">Signal</keyword>